<evidence type="ECO:0000259" key="1">
    <source>
        <dbReference type="PROSITE" id="PS50017"/>
    </source>
</evidence>
<proteinExistence type="predicted"/>
<evidence type="ECO:0000313" key="2">
    <source>
        <dbReference type="Ensembl" id="ENSCSAVP00000005994.1"/>
    </source>
</evidence>
<name>H2YKZ2_CIOSA</name>
<dbReference type="GO" id="GO:0007165">
    <property type="term" value="P:signal transduction"/>
    <property type="evidence" value="ECO:0007669"/>
    <property type="project" value="InterPro"/>
</dbReference>
<dbReference type="GeneTree" id="ENSGT00730000113776"/>
<evidence type="ECO:0000313" key="3">
    <source>
        <dbReference type="Proteomes" id="UP000007875"/>
    </source>
</evidence>
<protein>
    <recommendedName>
        <fullName evidence="1">Death domain-containing protein</fullName>
    </recommendedName>
</protein>
<dbReference type="InterPro" id="IPR000488">
    <property type="entry name" value="Death_dom"/>
</dbReference>
<dbReference type="PROSITE" id="PS50017">
    <property type="entry name" value="DEATH_DOMAIN"/>
    <property type="match status" value="1"/>
</dbReference>
<keyword evidence="3" id="KW-1185">Reference proteome</keyword>
<feature type="domain" description="Death" evidence="1">
    <location>
        <begin position="8"/>
        <end position="57"/>
    </location>
</feature>
<reference evidence="3" key="1">
    <citation type="submission" date="2003-08" db="EMBL/GenBank/DDBJ databases">
        <authorList>
            <person name="Birren B."/>
            <person name="Nusbaum C."/>
            <person name="Abebe A."/>
            <person name="Abouelleil A."/>
            <person name="Adekoya E."/>
            <person name="Ait-zahra M."/>
            <person name="Allen N."/>
            <person name="Allen T."/>
            <person name="An P."/>
            <person name="Anderson M."/>
            <person name="Anderson S."/>
            <person name="Arachchi H."/>
            <person name="Armbruster J."/>
            <person name="Bachantsang P."/>
            <person name="Baldwin J."/>
            <person name="Barry A."/>
            <person name="Bayul T."/>
            <person name="Blitshsteyn B."/>
            <person name="Bloom T."/>
            <person name="Blye J."/>
            <person name="Boguslavskiy L."/>
            <person name="Borowsky M."/>
            <person name="Boukhgalter B."/>
            <person name="Brunache A."/>
            <person name="Butler J."/>
            <person name="Calixte N."/>
            <person name="Calvo S."/>
            <person name="Camarata J."/>
            <person name="Campo K."/>
            <person name="Chang J."/>
            <person name="Cheshatsang Y."/>
            <person name="Citroen M."/>
            <person name="Collymore A."/>
            <person name="Considine T."/>
            <person name="Cook A."/>
            <person name="Cooke P."/>
            <person name="Corum B."/>
            <person name="Cuomo C."/>
            <person name="David R."/>
            <person name="Dawoe T."/>
            <person name="Degray S."/>
            <person name="Dodge S."/>
            <person name="Dooley K."/>
            <person name="Dorje P."/>
            <person name="Dorjee K."/>
            <person name="Dorris L."/>
            <person name="Duffey N."/>
            <person name="Dupes A."/>
            <person name="Elkins T."/>
            <person name="Engels R."/>
            <person name="Erickson J."/>
            <person name="Farina A."/>
            <person name="Faro S."/>
            <person name="Ferreira P."/>
            <person name="Fischer H."/>
            <person name="Fitzgerald M."/>
            <person name="Foley K."/>
            <person name="Gage D."/>
            <person name="Galagan J."/>
            <person name="Gearin G."/>
            <person name="Gnerre S."/>
            <person name="Gnirke A."/>
            <person name="Goyette A."/>
            <person name="Graham J."/>
            <person name="Grandbois E."/>
            <person name="Gyaltsen K."/>
            <person name="Hafez N."/>
            <person name="Hagopian D."/>
            <person name="Hagos B."/>
            <person name="Hall J."/>
            <person name="Hatcher B."/>
            <person name="Heller A."/>
            <person name="Higgins H."/>
            <person name="Honan T."/>
            <person name="Horn A."/>
            <person name="Houde N."/>
            <person name="Hughes L."/>
            <person name="Hulme W."/>
            <person name="Husby E."/>
            <person name="Iliev I."/>
            <person name="Jaffe D."/>
            <person name="Jones C."/>
            <person name="Kamal M."/>
            <person name="Kamat A."/>
            <person name="Kamvysselis M."/>
            <person name="Karlsson E."/>
            <person name="Kells C."/>
            <person name="Kieu A."/>
            <person name="Kisner P."/>
            <person name="Kodira C."/>
            <person name="Kulbokas E."/>
            <person name="Labutti K."/>
            <person name="Lama D."/>
            <person name="Landers T."/>
            <person name="Leger J."/>
            <person name="Levine S."/>
            <person name="Lewis D."/>
            <person name="Lewis T."/>
            <person name="Lindblad-toh K."/>
            <person name="Liu X."/>
            <person name="Lokyitsang T."/>
            <person name="Lokyitsang Y."/>
            <person name="Lucien O."/>
            <person name="Lui A."/>
            <person name="Ma L.J."/>
            <person name="Mabbitt R."/>
            <person name="Macdonald J."/>
            <person name="Maclean C."/>
            <person name="Major J."/>
            <person name="Manning J."/>
            <person name="Marabella R."/>
            <person name="Maru K."/>
            <person name="Matthews C."/>
            <person name="Mauceli E."/>
            <person name="Mccarthy M."/>
            <person name="Mcdonough S."/>
            <person name="Mcghee T."/>
            <person name="Meldrim J."/>
            <person name="Meneus L."/>
            <person name="Mesirov J."/>
            <person name="Mihalev A."/>
            <person name="Mihova T."/>
            <person name="Mikkelsen T."/>
            <person name="Mlenga V."/>
            <person name="Moru K."/>
            <person name="Mozes J."/>
            <person name="Mulrain L."/>
            <person name="Munson G."/>
            <person name="Naylor J."/>
            <person name="Newes C."/>
            <person name="Nguyen C."/>
            <person name="Nguyen N."/>
            <person name="Nguyen T."/>
            <person name="Nicol R."/>
            <person name="Nielsen C."/>
            <person name="Nizzari M."/>
            <person name="Norbu C."/>
            <person name="Norbu N."/>
            <person name="O'donnell P."/>
            <person name="Okoawo O."/>
            <person name="O'leary S."/>
            <person name="Omotosho B."/>
            <person name="O'neill K."/>
            <person name="Osman S."/>
            <person name="Parker S."/>
            <person name="Perrin D."/>
            <person name="Phunkhang P."/>
            <person name="Piqani B."/>
            <person name="Purcell S."/>
            <person name="Rachupka T."/>
            <person name="Ramasamy U."/>
            <person name="Rameau R."/>
            <person name="Ray V."/>
            <person name="Raymond C."/>
            <person name="Retta R."/>
            <person name="Richardson S."/>
            <person name="Rise C."/>
            <person name="Rodriguez J."/>
            <person name="Rogers J."/>
            <person name="Rogov P."/>
            <person name="Rutman M."/>
            <person name="Schupbach R."/>
            <person name="Seaman C."/>
            <person name="Settipalli S."/>
            <person name="Sharpe T."/>
            <person name="Sheridan J."/>
            <person name="Sherpa N."/>
            <person name="Shi J."/>
            <person name="Smirnov S."/>
            <person name="Smith C."/>
            <person name="Sougnez C."/>
            <person name="Spencer B."/>
            <person name="Stalker J."/>
            <person name="Stange-thomann N."/>
            <person name="Stavropoulos S."/>
            <person name="Stetson K."/>
            <person name="Stone C."/>
            <person name="Stone S."/>
            <person name="Stubbs M."/>
            <person name="Talamas J."/>
            <person name="Tchuinga P."/>
            <person name="Tenzing P."/>
            <person name="Tesfaye S."/>
            <person name="Theodore J."/>
            <person name="Thoulutsang Y."/>
            <person name="Topham K."/>
            <person name="Towey S."/>
            <person name="Tsamla T."/>
            <person name="Tsomo N."/>
            <person name="Vallee D."/>
            <person name="Vassiliev H."/>
            <person name="Venkataraman V."/>
            <person name="Vinson J."/>
            <person name="Vo A."/>
            <person name="Wade C."/>
            <person name="Wang S."/>
            <person name="Wangchuk T."/>
            <person name="Wangdi T."/>
            <person name="Whittaker C."/>
            <person name="Wilkinson J."/>
            <person name="Wu Y."/>
            <person name="Wyman D."/>
            <person name="Yadav S."/>
            <person name="Yang S."/>
            <person name="Yang X."/>
            <person name="Yeager S."/>
            <person name="Yee E."/>
            <person name="Young G."/>
            <person name="Zainoun J."/>
            <person name="Zembeck L."/>
            <person name="Zimmer A."/>
            <person name="Zody M."/>
            <person name="Lander E."/>
        </authorList>
    </citation>
    <scope>NUCLEOTIDE SEQUENCE [LARGE SCALE GENOMIC DNA]</scope>
</reference>
<accession>H2YKZ2</accession>
<organism evidence="2 3">
    <name type="scientific">Ciona savignyi</name>
    <name type="common">Pacific transparent sea squirt</name>
    <dbReference type="NCBI Taxonomy" id="51511"/>
    <lineage>
        <taxon>Eukaryota</taxon>
        <taxon>Metazoa</taxon>
        <taxon>Chordata</taxon>
        <taxon>Tunicata</taxon>
        <taxon>Ascidiacea</taxon>
        <taxon>Phlebobranchia</taxon>
        <taxon>Cionidae</taxon>
        <taxon>Ciona</taxon>
    </lineage>
</organism>
<reference evidence="2" key="2">
    <citation type="submission" date="2025-08" db="UniProtKB">
        <authorList>
            <consortium name="Ensembl"/>
        </authorList>
    </citation>
    <scope>IDENTIFICATION</scope>
</reference>
<sequence length="57" mass="6181">MPSDYDKQEQKHQAIASQLGIQWPQLAGALGLNADDVWKIQKQSDGGNPGEQSSAML</sequence>
<dbReference type="Gene3D" id="1.10.533.10">
    <property type="entry name" value="Death Domain, Fas"/>
    <property type="match status" value="1"/>
</dbReference>
<dbReference type="InterPro" id="IPR011029">
    <property type="entry name" value="DEATH-like_dom_sf"/>
</dbReference>
<dbReference type="Proteomes" id="UP000007875">
    <property type="component" value="Unassembled WGS sequence"/>
</dbReference>
<dbReference type="Ensembl" id="ENSCSAVT00000006070.1">
    <property type="protein sequence ID" value="ENSCSAVP00000005994.1"/>
    <property type="gene ID" value="ENSCSAVG00000003575.1"/>
</dbReference>
<dbReference type="AlphaFoldDB" id="H2YKZ2"/>
<reference evidence="2" key="3">
    <citation type="submission" date="2025-09" db="UniProtKB">
        <authorList>
            <consortium name="Ensembl"/>
        </authorList>
    </citation>
    <scope>IDENTIFICATION</scope>
</reference>
<dbReference type="SUPFAM" id="SSF47986">
    <property type="entry name" value="DEATH domain"/>
    <property type="match status" value="1"/>
</dbReference>
<dbReference type="HOGENOM" id="CLU_3001582_0_0_1"/>